<name>A0A7C2TGJ9_9BACT</name>
<proteinExistence type="predicted"/>
<comment type="caution">
    <text evidence="3">The sequence shown here is derived from an EMBL/GenBank/DDBJ whole genome shotgun (WGS) entry which is preliminary data.</text>
</comment>
<dbReference type="Proteomes" id="UP000885986">
    <property type="component" value="Unassembled WGS sequence"/>
</dbReference>
<dbReference type="InterPro" id="IPR032369">
    <property type="entry name" value="DUF4872"/>
</dbReference>
<feature type="domain" description="Butirosin biosynthesis protein H N-terminal" evidence="1">
    <location>
        <begin position="10"/>
        <end position="141"/>
    </location>
</feature>
<accession>A0A7C2TGJ9</accession>
<dbReference type="AlphaFoldDB" id="A0A7C2TGJ9"/>
<evidence type="ECO:0000259" key="1">
    <source>
        <dbReference type="Pfam" id="PF14399"/>
    </source>
</evidence>
<dbReference type="Pfam" id="PF16169">
    <property type="entry name" value="DUF4872"/>
    <property type="match status" value="1"/>
</dbReference>
<protein>
    <submittedName>
        <fullName evidence="3">DUF4872 domain-containing protein</fullName>
    </submittedName>
</protein>
<reference evidence="3" key="1">
    <citation type="journal article" date="2020" name="mSystems">
        <title>Genome- and Community-Level Interaction Insights into Carbon Utilization and Element Cycling Functions of Hydrothermarchaeota in Hydrothermal Sediment.</title>
        <authorList>
            <person name="Zhou Z."/>
            <person name="Liu Y."/>
            <person name="Xu W."/>
            <person name="Pan J."/>
            <person name="Luo Z.H."/>
            <person name="Li M."/>
        </authorList>
    </citation>
    <scope>NUCLEOTIDE SEQUENCE [LARGE SCALE GENOMIC DNA]</scope>
    <source>
        <strain evidence="3">SpSt-1224</strain>
    </source>
</reference>
<evidence type="ECO:0000313" key="3">
    <source>
        <dbReference type="EMBL" id="HET97488.1"/>
    </source>
</evidence>
<feature type="domain" description="DUF4872" evidence="2">
    <location>
        <begin position="153"/>
        <end position="325"/>
    </location>
</feature>
<evidence type="ECO:0000259" key="2">
    <source>
        <dbReference type="Pfam" id="PF16169"/>
    </source>
</evidence>
<sequence length="328" mass="36998">MNFNHRQTAHCESGAIANLLTHHGLELSEPLAFGLGQGLFFGYFPFIRLNHLPLIAYREMAGAILKAVVRAVGARLEVQKFRDPDQAMAALDRLLEREIPVGLQAGIYWLPYIPRAFRFHFNAHNLIVYGRRGDEYLISDPVMPWPTTCARADLLRARFAQGALAPEGKMYHISALEQVPSLAPPARTAIKKTAARLLNPVPLFGVKGIRFLAKRLQKWPKKMPPEQVKLHLSQVIRMQEEIGTGGGGFRFLYAAFLQECGGLCADPRLTEYSLKMTAAGDRWRDFATMAARFCKDRTREDDSFPRMADTLRDCAAMEEQLFRELLAL</sequence>
<dbReference type="Pfam" id="PF14399">
    <property type="entry name" value="BtrH_N"/>
    <property type="match status" value="1"/>
</dbReference>
<gene>
    <name evidence="3" type="ORF">ENN98_02040</name>
</gene>
<dbReference type="InterPro" id="IPR026935">
    <property type="entry name" value="BtrH_N"/>
</dbReference>
<dbReference type="EMBL" id="DSDS01000044">
    <property type="protein sequence ID" value="HET97488.1"/>
    <property type="molecule type" value="Genomic_DNA"/>
</dbReference>
<organism evidence="3">
    <name type="scientific">Desulfurivibrio alkaliphilus</name>
    <dbReference type="NCBI Taxonomy" id="427923"/>
    <lineage>
        <taxon>Bacteria</taxon>
        <taxon>Pseudomonadati</taxon>
        <taxon>Thermodesulfobacteriota</taxon>
        <taxon>Desulfobulbia</taxon>
        <taxon>Desulfobulbales</taxon>
        <taxon>Desulfobulbaceae</taxon>
        <taxon>Desulfurivibrio</taxon>
    </lineage>
</organism>